<dbReference type="Gene3D" id="3.40.50.1010">
    <property type="entry name" value="5'-nuclease"/>
    <property type="match status" value="1"/>
</dbReference>
<accession>A0A191UG27</accession>
<dbReference type="RefSeq" id="WP_068948864.1">
    <property type="nucleotide sequence ID" value="NZ_CP015922.1"/>
</dbReference>
<dbReference type="OrthoDB" id="329172at2"/>
<organism evidence="2 3">
    <name type="scientific">Polynucleobacter wuianus</name>
    <dbReference type="NCBI Taxonomy" id="1743168"/>
    <lineage>
        <taxon>Bacteria</taxon>
        <taxon>Pseudomonadati</taxon>
        <taxon>Pseudomonadota</taxon>
        <taxon>Betaproteobacteria</taxon>
        <taxon>Burkholderiales</taxon>
        <taxon>Burkholderiaceae</taxon>
        <taxon>Polynucleobacter</taxon>
    </lineage>
</organism>
<proteinExistence type="predicted"/>
<dbReference type="SUPFAM" id="SSF88723">
    <property type="entry name" value="PIN domain-like"/>
    <property type="match status" value="1"/>
</dbReference>
<gene>
    <name evidence="2" type="ORF">A8O14_07110</name>
</gene>
<feature type="domain" description="PIN" evidence="1">
    <location>
        <begin position="4"/>
        <end position="115"/>
    </location>
</feature>
<sequence length="127" mass="14103">MTMILADTSVWVAHFRKSNPLFISLLTNDRILCHPLVLIELACGSPPSPRLRTISDVKRLQQATVATTEETLQFIEAHKLYESGCGAIDVSLLASTLLSENALIWTFDKHLESLASLLGISYNQQLH</sequence>
<evidence type="ECO:0000313" key="3">
    <source>
        <dbReference type="Proteomes" id="UP000078463"/>
    </source>
</evidence>
<evidence type="ECO:0000259" key="1">
    <source>
        <dbReference type="Pfam" id="PF01850"/>
    </source>
</evidence>
<dbReference type="EMBL" id="CP015922">
    <property type="protein sequence ID" value="ANI99856.1"/>
    <property type="molecule type" value="Genomic_DNA"/>
</dbReference>
<dbReference type="InterPro" id="IPR002716">
    <property type="entry name" value="PIN_dom"/>
</dbReference>
<dbReference type="STRING" id="1743168.A8O14_07110"/>
<evidence type="ECO:0000313" key="2">
    <source>
        <dbReference type="EMBL" id="ANI99856.1"/>
    </source>
</evidence>
<name>A0A191UG27_9BURK</name>
<reference evidence="3" key="1">
    <citation type="submission" date="2016-05" db="EMBL/GenBank/DDBJ databases">
        <title>Polynucleobacter sp. QLW-P1FAT50C-4 genome.</title>
        <authorList>
            <person name="Hahn M.W."/>
        </authorList>
    </citation>
    <scope>NUCLEOTIDE SEQUENCE [LARGE SCALE GENOMIC DNA]</scope>
    <source>
        <strain evidence="3">QLW-P1FAT50C-4</strain>
    </source>
</reference>
<keyword evidence="3" id="KW-1185">Reference proteome</keyword>
<dbReference type="Proteomes" id="UP000078463">
    <property type="component" value="Chromosome"/>
</dbReference>
<dbReference type="AlphaFoldDB" id="A0A191UG27"/>
<dbReference type="KEGG" id="pwu:A8O14_07110"/>
<protein>
    <submittedName>
        <fullName evidence="2">Twitching motility protein PilT</fullName>
    </submittedName>
</protein>
<dbReference type="Pfam" id="PF01850">
    <property type="entry name" value="PIN"/>
    <property type="match status" value="1"/>
</dbReference>
<dbReference type="InterPro" id="IPR029060">
    <property type="entry name" value="PIN-like_dom_sf"/>
</dbReference>